<evidence type="ECO:0000256" key="1">
    <source>
        <dbReference type="SAM" id="MobiDB-lite"/>
    </source>
</evidence>
<feature type="region of interest" description="Disordered" evidence="1">
    <location>
        <begin position="1"/>
        <end position="26"/>
    </location>
</feature>
<gene>
    <name evidence="2" type="ORF">LSCM1_04151</name>
</gene>
<reference evidence="2 3" key="1">
    <citation type="submission" date="2021-03" db="EMBL/GenBank/DDBJ databases">
        <title>Leishmania (Mundinia) martiniquensis Genome sequencing and assembly.</title>
        <authorList>
            <person name="Almutairi H."/>
            <person name="Gatherer D."/>
        </authorList>
    </citation>
    <scope>NUCLEOTIDE SEQUENCE [LARGE SCALE GENOMIC DNA]</scope>
    <source>
        <strain evidence="2">LSCM1</strain>
    </source>
</reference>
<name>A0A836H2M0_9TRYP</name>
<dbReference type="EMBL" id="JAFEUZ010000026">
    <property type="protein sequence ID" value="KAG5476445.1"/>
    <property type="molecule type" value="Genomic_DNA"/>
</dbReference>
<dbReference type="KEGG" id="lmat:92514184"/>
<feature type="region of interest" description="Disordered" evidence="1">
    <location>
        <begin position="500"/>
        <end position="520"/>
    </location>
</feature>
<evidence type="ECO:0000313" key="3">
    <source>
        <dbReference type="Proteomes" id="UP000673552"/>
    </source>
</evidence>
<organism evidence="2 3">
    <name type="scientific">Leishmania martiniquensis</name>
    <dbReference type="NCBI Taxonomy" id="1580590"/>
    <lineage>
        <taxon>Eukaryota</taxon>
        <taxon>Discoba</taxon>
        <taxon>Euglenozoa</taxon>
        <taxon>Kinetoplastea</taxon>
        <taxon>Metakinetoplastina</taxon>
        <taxon>Trypanosomatida</taxon>
        <taxon>Trypanosomatidae</taxon>
        <taxon>Leishmaniinae</taxon>
        <taxon>Leishmania</taxon>
    </lineage>
</organism>
<feature type="region of interest" description="Disordered" evidence="1">
    <location>
        <begin position="640"/>
        <end position="678"/>
    </location>
</feature>
<comment type="caution">
    <text evidence="2">The sequence shown here is derived from an EMBL/GenBank/DDBJ whole genome shotgun (WGS) entry which is preliminary data.</text>
</comment>
<keyword evidence="3" id="KW-1185">Reference proteome</keyword>
<dbReference type="Proteomes" id="UP000673552">
    <property type="component" value="Chromosome 26"/>
</dbReference>
<evidence type="ECO:0000313" key="2">
    <source>
        <dbReference type="EMBL" id="KAG5476445.1"/>
    </source>
</evidence>
<proteinExistence type="predicted"/>
<sequence>MGSVCSSGEDARHRRENRKNRINPTETYDNWQQKMLLDIGADPLAVIRDFPRMNVFVHSDTCLSFSQSRGSPISVNGVAVSRISRQALERPRPQSPLNPLARGHSSQPFVYVDGGAMERDGSGIRYIEAESTQHLHRLGRMEKGSSASPRGVRLAGACDSVGVAWAPSMTTPLPQPHSETHLVARGDTEGPHPTTQEAFCDDDAFGARMRRVREVVLLLSELCDERATFGAAFASAWDRLVAHSRGGNSRSNRQDSDAGGESAVGSLQDGRPPLSFKKVQNCSISLDVHQVLLNACMDSGMLVLLDDAALAPTLEPSLLCTAQSRVGASVPSPMSLRSGTLPGLVNRTPQPHSLSPSVLHEGLSSTATRLISGREIGPNYGAAGSTGTPSGPAYMTRTGRSAPLQTTPCSAAALVTTPGRYVVRSATFHLMQFTTQGVMFLPVQRLKHVLWMPWASHMQDVAWSIHFYVKEATPEDVLARQQHQLNMRCNTSASLQLPHPDSWAAGADGHQDSLSETPASTCGTADADGWKLPPLTGVDASPEGGYNTCSAGGGDSGRHSKVIVIQHVQTGRHYVAKGKLKTTPRYELEWVCTIHLDKDALLKMFAPHQGCSVAAKNAAAAPLVAWDMAAGVVSAASHRRKRLSDGEEAETTCVNAPSADTKSDSVGEAALSRSPVSGPDAALYPSPLAVDVGVRTVQPQQKPREVLQAAIEVVTARLEKPPHKLCMASSTWRKRKEELDYVLKQQYKVQLEQVDRLPMKMLY</sequence>
<dbReference type="OrthoDB" id="273734at2759"/>
<accession>A0A836H2M0</accession>
<dbReference type="GeneID" id="92514184"/>
<dbReference type="RefSeq" id="XP_067177903.1">
    <property type="nucleotide sequence ID" value="XM_067321672.1"/>
</dbReference>
<feature type="region of interest" description="Disordered" evidence="1">
    <location>
        <begin position="244"/>
        <end position="272"/>
    </location>
</feature>
<protein>
    <submittedName>
        <fullName evidence="2">Uncharacterized protein</fullName>
    </submittedName>
</protein>
<dbReference type="AlphaFoldDB" id="A0A836H2M0"/>